<keyword evidence="2" id="KW-1185">Reference proteome</keyword>
<dbReference type="Proteomes" id="UP001152795">
    <property type="component" value="Unassembled WGS sequence"/>
</dbReference>
<dbReference type="InterPro" id="IPR005172">
    <property type="entry name" value="CRC"/>
</dbReference>
<dbReference type="PROSITE" id="PS51634">
    <property type="entry name" value="CRC"/>
    <property type="match status" value="1"/>
</dbReference>
<dbReference type="PANTHER" id="PTHR46704">
    <property type="entry name" value="CXC DOMAIN-CONTAINING PROTEIN-RELATED"/>
    <property type="match status" value="1"/>
</dbReference>
<evidence type="ECO:0000313" key="1">
    <source>
        <dbReference type="EMBL" id="CAB4020721.1"/>
    </source>
</evidence>
<organism evidence="1 2">
    <name type="scientific">Paramuricea clavata</name>
    <name type="common">Red gorgonian</name>
    <name type="synonym">Violescent sea-whip</name>
    <dbReference type="NCBI Taxonomy" id="317549"/>
    <lineage>
        <taxon>Eukaryota</taxon>
        <taxon>Metazoa</taxon>
        <taxon>Cnidaria</taxon>
        <taxon>Anthozoa</taxon>
        <taxon>Octocorallia</taxon>
        <taxon>Malacalcyonacea</taxon>
        <taxon>Plexauridae</taxon>
        <taxon>Paramuricea</taxon>
    </lineage>
</organism>
<name>A0A6S7JXI5_PARCT</name>
<accession>A0A6S7JXI5</accession>
<proteinExistence type="predicted"/>
<evidence type="ECO:0000313" key="2">
    <source>
        <dbReference type="Proteomes" id="UP001152795"/>
    </source>
</evidence>
<dbReference type="AlphaFoldDB" id="A0A6S7JXI5"/>
<comment type="caution">
    <text evidence="1">The sequence shown here is derived from an EMBL/GenBank/DDBJ whole genome shotgun (WGS) entry which is preliminary data.</text>
</comment>
<gene>
    <name evidence="1" type="ORF">PACLA_8A035669</name>
</gene>
<dbReference type="PANTHER" id="PTHR46704:SF9">
    <property type="entry name" value="BHLH DOMAIN-CONTAINING PROTEIN"/>
    <property type="match status" value="1"/>
</dbReference>
<dbReference type="EMBL" id="CACRXK020011092">
    <property type="protein sequence ID" value="CAB4020721.1"/>
    <property type="molecule type" value="Genomic_DNA"/>
</dbReference>
<reference evidence="1" key="1">
    <citation type="submission" date="2020-04" db="EMBL/GenBank/DDBJ databases">
        <authorList>
            <person name="Alioto T."/>
            <person name="Alioto T."/>
            <person name="Gomez Garrido J."/>
        </authorList>
    </citation>
    <scope>NUCLEOTIDE SEQUENCE</scope>
    <source>
        <strain evidence="1">A484AB</strain>
    </source>
</reference>
<dbReference type="OrthoDB" id="8068070at2759"/>
<protein>
    <submittedName>
        <fullName evidence="1">Uncharacterized protein</fullName>
    </submittedName>
</protein>
<sequence length="567" mass="64281">MAIYSKAVEIMMKKGKEALNNFIENRIESNEQDLYTPLPKMKLKTFAAMKAKKSCTVKDRSLTLKADRDIFARLLVIRGKRDVSLKEVLIYSLSPIPWSLATADGSFVKTVKSKLLDAIEKDVEDSIVDTLPDNCVRIFDGMVIIRKQASLSLATFGEMSEYVLKRITSRPGKVIYFVTDQYLDDSLKGSERQRRASSGSIRIQLTRRDQKRPKQFKKYLSDGVNKVDLVRFFMDDWSHPQRFKTIIEDRVVFLTLESECHQLRVEEDNVVIGMEESLCSNQEEADTKMFLCCQHAVHRFQNPNICISTVDSDVGILAIYFKQQIHCNLFLEIGSKGKKRILSIQNISEGVGEQMSSALPALHAISGCNSTSAFYGLGKQKVYKIVKSSGRFKETLAQMGDSFYFDTNLFPLVEEMVAQFYGIKGCTSINDARYMKFCTKNKIPEPQQLPPTKDELLLHCQRANYVRCIWKSALTMNTDPPQPEGWGWLRSNGVLEPKWMSQKPAPDSLLEFLSCGCKKSGCQNNMCVCVSNGLNCTDLCCCNACSNLPLDNDDVNTYENFDRDPDD</sequence>